<dbReference type="CDD" id="cd07067">
    <property type="entry name" value="HP_PGM_like"/>
    <property type="match status" value="1"/>
</dbReference>
<keyword evidence="3" id="KW-1185">Reference proteome</keyword>
<gene>
    <name evidence="2" type="ORF">ACFONL_02835</name>
</gene>
<accession>A0ABV7UCF8</accession>
<dbReference type="Pfam" id="PF00300">
    <property type="entry name" value="His_Phos_1"/>
    <property type="match status" value="1"/>
</dbReference>
<dbReference type="Proteomes" id="UP001595704">
    <property type="component" value="Unassembled WGS sequence"/>
</dbReference>
<evidence type="ECO:0000256" key="1">
    <source>
        <dbReference type="SAM" id="MobiDB-lite"/>
    </source>
</evidence>
<name>A0ABV7UCF8_9HYPH</name>
<proteinExistence type="predicted"/>
<feature type="region of interest" description="Disordered" evidence="1">
    <location>
        <begin position="1"/>
        <end position="33"/>
    </location>
</feature>
<dbReference type="PANTHER" id="PTHR48100">
    <property type="entry name" value="BROAD-SPECIFICITY PHOSPHATASE YOR283W-RELATED"/>
    <property type="match status" value="1"/>
</dbReference>
<dbReference type="EMBL" id="JBHRYC010000023">
    <property type="protein sequence ID" value="MFC3636322.1"/>
    <property type="molecule type" value="Genomic_DNA"/>
</dbReference>
<dbReference type="PANTHER" id="PTHR48100:SF59">
    <property type="entry name" value="ADENOSYLCOBALAMIN_ALPHA-RIBAZOLE PHOSPHATASE"/>
    <property type="match status" value="1"/>
</dbReference>
<dbReference type="InterPro" id="IPR050275">
    <property type="entry name" value="PGM_Phosphatase"/>
</dbReference>
<comment type="caution">
    <text evidence="2">The sequence shown here is derived from an EMBL/GenBank/DDBJ whole genome shotgun (WGS) entry which is preliminary data.</text>
</comment>
<evidence type="ECO:0000313" key="3">
    <source>
        <dbReference type="Proteomes" id="UP001595704"/>
    </source>
</evidence>
<dbReference type="SUPFAM" id="SSF53254">
    <property type="entry name" value="Phosphoglycerate mutase-like"/>
    <property type="match status" value="1"/>
</dbReference>
<protein>
    <submittedName>
        <fullName evidence="2">Histidine phosphatase family protein</fullName>
    </submittedName>
</protein>
<evidence type="ECO:0000313" key="2">
    <source>
        <dbReference type="EMBL" id="MFC3636322.1"/>
    </source>
</evidence>
<dbReference type="InterPro" id="IPR013078">
    <property type="entry name" value="His_Pase_superF_clade-1"/>
</dbReference>
<organism evidence="2 3">
    <name type="scientific">Camelimonas fluminis</name>
    <dbReference type="NCBI Taxonomy" id="1576911"/>
    <lineage>
        <taxon>Bacteria</taxon>
        <taxon>Pseudomonadati</taxon>
        <taxon>Pseudomonadota</taxon>
        <taxon>Alphaproteobacteria</taxon>
        <taxon>Hyphomicrobiales</taxon>
        <taxon>Chelatococcaceae</taxon>
        <taxon>Camelimonas</taxon>
    </lineage>
</organism>
<dbReference type="RefSeq" id="WP_244642610.1">
    <property type="nucleotide sequence ID" value="NZ_BNCG01000001.1"/>
</dbReference>
<dbReference type="Gene3D" id="3.40.50.1240">
    <property type="entry name" value="Phosphoglycerate mutase-like"/>
    <property type="match status" value="1"/>
</dbReference>
<sequence>MDAIRTQAEDAGQQDAKPQDTSPAGAPPVPRTRPRGVIWFIRHGETDWNAAGRLQGRRDTGLNRTGKRQAAVAGRLLGGLLPDPARPLWLASPLARASRTMEILRQTMGLEPDGYLADERLAEISFGRWEGHPWKDIKARHPAAHAARKAAPWTYAPPDGESYADVAARLAPAIAALEGDAVIVSHGGVARALLALTCDLDPVEVVRFPVWQGRVLRIDASGWRWLPEDVPPGHG</sequence>
<dbReference type="SMART" id="SM00855">
    <property type="entry name" value="PGAM"/>
    <property type="match status" value="1"/>
</dbReference>
<reference evidence="3" key="1">
    <citation type="journal article" date="2019" name="Int. J. Syst. Evol. Microbiol.">
        <title>The Global Catalogue of Microorganisms (GCM) 10K type strain sequencing project: providing services to taxonomists for standard genome sequencing and annotation.</title>
        <authorList>
            <consortium name="The Broad Institute Genomics Platform"/>
            <consortium name="The Broad Institute Genome Sequencing Center for Infectious Disease"/>
            <person name="Wu L."/>
            <person name="Ma J."/>
        </authorList>
    </citation>
    <scope>NUCLEOTIDE SEQUENCE [LARGE SCALE GENOMIC DNA]</scope>
    <source>
        <strain evidence="3">KCTC 42282</strain>
    </source>
</reference>
<dbReference type="InterPro" id="IPR029033">
    <property type="entry name" value="His_PPase_superfam"/>
</dbReference>